<evidence type="ECO:0000256" key="6">
    <source>
        <dbReference type="ARBA" id="ARBA00022833"/>
    </source>
</evidence>
<evidence type="ECO:0000313" key="14">
    <source>
        <dbReference type="Proteomes" id="UP000199052"/>
    </source>
</evidence>
<dbReference type="PANTHER" id="PTHR33794:SF1">
    <property type="entry name" value="BACILLOLYSIN"/>
    <property type="match status" value="1"/>
</dbReference>
<evidence type="ECO:0000256" key="3">
    <source>
        <dbReference type="ARBA" id="ARBA00022723"/>
    </source>
</evidence>
<dbReference type="AlphaFoldDB" id="A0A1I3BV61"/>
<dbReference type="Pfam" id="PF07504">
    <property type="entry name" value="FTP"/>
    <property type="match status" value="1"/>
</dbReference>
<organism evidence="13 14">
    <name type="scientific">Actinopolymorpha cephalotaxi</name>
    <dbReference type="NCBI Taxonomy" id="504797"/>
    <lineage>
        <taxon>Bacteria</taxon>
        <taxon>Bacillati</taxon>
        <taxon>Actinomycetota</taxon>
        <taxon>Actinomycetes</taxon>
        <taxon>Propionibacteriales</taxon>
        <taxon>Actinopolymorphaceae</taxon>
        <taxon>Actinopolymorpha</taxon>
    </lineage>
</organism>
<dbReference type="GO" id="GO:0046872">
    <property type="term" value="F:metal ion binding"/>
    <property type="evidence" value="ECO:0007669"/>
    <property type="project" value="UniProtKB-KW"/>
</dbReference>
<name>A0A1I3BV61_9ACTN</name>
<dbReference type="InterPro" id="IPR050728">
    <property type="entry name" value="Zinc_Metalloprotease_M4"/>
</dbReference>
<dbReference type="STRING" id="504797.SAMN05421678_1273"/>
<evidence type="ECO:0000313" key="13">
    <source>
        <dbReference type="EMBL" id="SFH65966.1"/>
    </source>
</evidence>
<dbReference type="GO" id="GO:0006508">
    <property type="term" value="P:proteolysis"/>
    <property type="evidence" value="ECO:0007669"/>
    <property type="project" value="UniProtKB-KW"/>
</dbReference>
<keyword evidence="5" id="KW-0378">Hydrolase</keyword>
<feature type="domain" description="FTP" evidence="12">
    <location>
        <begin position="135"/>
        <end position="182"/>
    </location>
</feature>
<dbReference type="PRINTS" id="PR00730">
    <property type="entry name" value="THERMOLYSIN"/>
</dbReference>
<sequence length="764" mass="81026">MAGFFPQILRFLPPDLPYAPVSSLFPDDTLGGSHVRSRRLVGGLAALATAVSGSALVAMAVPASAGSSTSPAFARTTTPDAVVSQRGNDGSVRVIEPKGGTIARPRGVAADAKPETAAKAHLSTYAKAFGVSSSQLTAASSTKLANGSAVRFDRSVDGVPVFAGQLVVALDQSNNLQFIAGETGGKPTRSFPSVGKLQANKFAGVARKVVATREKLGSTAGLKVRSEGRNWYDGSILGVPGAKGVQPVYTYVVGDARRALQYRVLVDASTGKAALAYSLTERALNRVVCDAKRRVDADTTCDGDANPYARVEGQGPSGVADVNKVYDFFKDTSVRYASYVNLDLTKLIGIDYGDGKGKALRATVRVCTSDPNGCPFANAYWDGQQMVFGEGVTTDDVTGHELTHGVTERTAALAYLYQSGAINEGLSDAWGEIVDLTNGSADDTAANRWKIAEGSSLGVIRDMKNPNAYDQPDKMTSGMWYDDVNFEDNGGVHYNSGVFNKSVYLLADGASFNGYTVRGLGLAKTAKVLWTTQNLLAPGADYKDVFYTMPLACRKNIGQVGTYITEDDCQQVDKAVRATEMYKDPVRGSAKNVDYCANGTSPKASYTEGFESKSGGWTFQGNWVLSSEVGMPYATVGKDSATSWTNAGDNVALTQKAGVKIPAGSYLRFDHSYLIENGDGARIEYNSGSGWHGMAALPNVNGEDTPAAQFGGLKSFAGTSNGFGGTRYDLSSLSGRTVQFRFHSKVGTDTSYWWVDNLKIYTCG</sequence>
<reference evidence="13 14" key="1">
    <citation type="submission" date="2016-10" db="EMBL/GenBank/DDBJ databases">
        <authorList>
            <person name="de Groot N.N."/>
        </authorList>
    </citation>
    <scope>NUCLEOTIDE SEQUENCE [LARGE SCALE GENOMIC DNA]</scope>
    <source>
        <strain evidence="13 14">CPCC 202808</strain>
    </source>
</reference>
<comment type="similarity">
    <text evidence="1">Belongs to the peptidase M4 family.</text>
</comment>
<protein>
    <submittedName>
        <fullName evidence="13">Zn-dependent metalloprotease</fullName>
    </submittedName>
</protein>
<feature type="domain" description="Peptidase M4" evidence="10">
    <location>
        <begin position="353"/>
        <end position="408"/>
    </location>
</feature>
<dbReference type="GO" id="GO:0004222">
    <property type="term" value="F:metalloendopeptidase activity"/>
    <property type="evidence" value="ECO:0007669"/>
    <property type="project" value="InterPro"/>
</dbReference>
<evidence type="ECO:0000256" key="4">
    <source>
        <dbReference type="ARBA" id="ARBA00022729"/>
    </source>
</evidence>
<proteinExistence type="inferred from homology"/>
<evidence type="ECO:0000256" key="7">
    <source>
        <dbReference type="ARBA" id="ARBA00023049"/>
    </source>
</evidence>
<feature type="region of interest" description="Disordered" evidence="9">
    <location>
        <begin position="66"/>
        <end position="86"/>
    </location>
</feature>
<feature type="active site" description="Proton donor" evidence="8">
    <location>
        <position position="493"/>
    </location>
</feature>
<dbReference type="EMBL" id="FOOI01000027">
    <property type="protein sequence ID" value="SFH65966.1"/>
    <property type="molecule type" value="Genomic_DNA"/>
</dbReference>
<evidence type="ECO:0000256" key="5">
    <source>
        <dbReference type="ARBA" id="ARBA00022801"/>
    </source>
</evidence>
<evidence type="ECO:0000259" key="10">
    <source>
        <dbReference type="Pfam" id="PF01447"/>
    </source>
</evidence>
<dbReference type="SUPFAM" id="SSF55486">
    <property type="entry name" value="Metalloproteases ('zincins'), catalytic domain"/>
    <property type="match status" value="1"/>
</dbReference>
<dbReference type="InterPro" id="IPR027268">
    <property type="entry name" value="Peptidase_M4/M1_CTD_sf"/>
</dbReference>
<evidence type="ECO:0000256" key="8">
    <source>
        <dbReference type="PIRSR" id="PIRSR623612-1"/>
    </source>
</evidence>
<keyword evidence="4" id="KW-0732">Signal</keyword>
<evidence type="ECO:0000259" key="11">
    <source>
        <dbReference type="Pfam" id="PF02868"/>
    </source>
</evidence>
<keyword evidence="6" id="KW-0862">Zinc</keyword>
<feature type="domain" description="Peptidase M4 C-terminal" evidence="11">
    <location>
        <begin position="411"/>
        <end position="559"/>
    </location>
</feature>
<dbReference type="InterPro" id="IPR011096">
    <property type="entry name" value="FTP_domain"/>
</dbReference>
<keyword evidence="2 13" id="KW-0645">Protease</keyword>
<dbReference type="Gene3D" id="1.10.390.10">
    <property type="entry name" value="Neutral Protease Domain 2"/>
    <property type="match status" value="1"/>
</dbReference>
<dbReference type="Gene3D" id="3.10.170.10">
    <property type="match status" value="1"/>
</dbReference>
<feature type="active site" evidence="8">
    <location>
        <position position="401"/>
    </location>
</feature>
<gene>
    <name evidence="13" type="ORF">SAMN05421678_1273</name>
</gene>
<dbReference type="InterPro" id="IPR001570">
    <property type="entry name" value="Peptidase_M4_C_domain"/>
</dbReference>
<dbReference type="Proteomes" id="UP000199052">
    <property type="component" value="Unassembled WGS sequence"/>
</dbReference>
<keyword evidence="7 13" id="KW-0482">Metalloprotease</keyword>
<feature type="compositionally biased region" description="Polar residues" evidence="9">
    <location>
        <begin position="66"/>
        <end position="79"/>
    </location>
</feature>
<dbReference type="Pfam" id="PF02868">
    <property type="entry name" value="Peptidase_M4_C"/>
    <property type="match status" value="1"/>
</dbReference>
<keyword evidence="3" id="KW-0479">Metal-binding</keyword>
<evidence type="ECO:0000256" key="9">
    <source>
        <dbReference type="SAM" id="MobiDB-lite"/>
    </source>
</evidence>
<dbReference type="InterPro" id="IPR013856">
    <property type="entry name" value="Peptidase_M4_domain"/>
</dbReference>
<dbReference type="Pfam" id="PF01447">
    <property type="entry name" value="Peptidase_M4"/>
    <property type="match status" value="1"/>
</dbReference>
<evidence type="ECO:0000256" key="1">
    <source>
        <dbReference type="ARBA" id="ARBA00009388"/>
    </source>
</evidence>
<evidence type="ECO:0000256" key="2">
    <source>
        <dbReference type="ARBA" id="ARBA00022670"/>
    </source>
</evidence>
<accession>A0A1I3BV61</accession>
<dbReference type="PANTHER" id="PTHR33794">
    <property type="entry name" value="BACILLOLYSIN"/>
    <property type="match status" value="1"/>
</dbReference>
<dbReference type="InterPro" id="IPR023612">
    <property type="entry name" value="Peptidase_M4"/>
</dbReference>
<evidence type="ECO:0000259" key="12">
    <source>
        <dbReference type="Pfam" id="PF07504"/>
    </source>
</evidence>